<dbReference type="Pfam" id="PF22486">
    <property type="entry name" value="MATH_2"/>
    <property type="match status" value="1"/>
</dbReference>
<dbReference type="InterPro" id="IPR011333">
    <property type="entry name" value="SKP1/BTB/POZ_sf"/>
</dbReference>
<dbReference type="PROSITE" id="PS50144">
    <property type="entry name" value="MATH"/>
    <property type="match status" value="1"/>
</dbReference>
<dbReference type="SUPFAM" id="SSF49599">
    <property type="entry name" value="TRAF domain-like"/>
    <property type="match status" value="1"/>
</dbReference>
<dbReference type="Gene3D" id="1.25.40.420">
    <property type="match status" value="1"/>
</dbReference>
<comment type="similarity">
    <text evidence="2">Belongs to the Tdpoz family.</text>
</comment>
<dbReference type="InterPro" id="IPR008974">
    <property type="entry name" value="TRAF-like"/>
</dbReference>
<comment type="pathway">
    <text evidence="1">Protein modification; protein ubiquitination.</text>
</comment>
<dbReference type="PROSITE" id="PS50097">
    <property type="entry name" value="BTB"/>
    <property type="match status" value="1"/>
</dbReference>
<sequence>MPCPKPAASVVGAGDGGGTGTSIVSAETATGWHVIKIEGFSKLLRAYHVGMSTHYGNFSVGGHSWSIECYPGGFKWKTADFVSFGLYLHRPASATDDVDVKAGYRLSILDKDGEPMYTESCSVRTYSSKGSSWVFTDFIERKDLVSTYLRSTNDSICMRCDVTVVEDICEESVVPQSDLHQHLGDLLGSEVGGDVTFQVSGEELVAHKYLLAARSSVFKAQFFGGQMKDRAATRVRIADIEARVFKAMLHFIYTDSLPDDGEDKIVMAQHLLVAADRYNIGRLKLICENTLLTFINTSVVATTLVLAEQHGCHRLKEACLKFLKSNDNFREVGGVDYKHLMRSCPSLFDELLAEHGLSDEGNKKA</sequence>
<dbReference type="Gene3D" id="3.30.710.10">
    <property type="entry name" value="Potassium Channel Kv1.1, Chain A"/>
    <property type="match status" value="1"/>
</dbReference>
<feature type="domain" description="BTB" evidence="3">
    <location>
        <begin position="193"/>
        <end position="261"/>
    </location>
</feature>
<evidence type="ECO:0000259" key="3">
    <source>
        <dbReference type="PROSITE" id="PS50097"/>
    </source>
</evidence>
<accession>A0A368S9T5</accession>
<evidence type="ECO:0000256" key="1">
    <source>
        <dbReference type="ARBA" id="ARBA00004906"/>
    </source>
</evidence>
<dbReference type="SMART" id="SM00225">
    <property type="entry name" value="BTB"/>
    <property type="match status" value="1"/>
</dbReference>
<dbReference type="Pfam" id="PF24570">
    <property type="entry name" value="BACK_BPM_SPOP"/>
    <property type="match status" value="1"/>
</dbReference>
<evidence type="ECO:0000313" key="5">
    <source>
        <dbReference type="EMBL" id="RCV39114.1"/>
    </source>
</evidence>
<reference evidence="5" key="2">
    <citation type="submission" date="2015-07" db="EMBL/GenBank/DDBJ databases">
        <authorList>
            <person name="Noorani M."/>
        </authorList>
    </citation>
    <scope>NUCLEOTIDE SEQUENCE</scope>
    <source>
        <strain evidence="5">Yugu1</strain>
    </source>
</reference>
<feature type="domain" description="MATH" evidence="4">
    <location>
        <begin position="30"/>
        <end position="162"/>
    </location>
</feature>
<evidence type="ECO:0000259" key="4">
    <source>
        <dbReference type="PROSITE" id="PS50144"/>
    </source>
</evidence>
<dbReference type="Pfam" id="PF00651">
    <property type="entry name" value="BTB"/>
    <property type="match status" value="1"/>
</dbReference>
<name>A0A368S9T5_SETIT</name>
<dbReference type="Gene3D" id="2.60.210.10">
    <property type="entry name" value="Apoptosis, Tumor Necrosis Factor Receptor Associated Protein 2, Chain A"/>
    <property type="match status" value="1"/>
</dbReference>
<dbReference type="AlphaFoldDB" id="A0A368S9T5"/>
<evidence type="ECO:0000256" key="2">
    <source>
        <dbReference type="ARBA" id="ARBA00010846"/>
    </source>
</evidence>
<gene>
    <name evidence="5" type="ORF">SETIT_8G197700v2</name>
</gene>
<dbReference type="InterPro" id="IPR045005">
    <property type="entry name" value="BPM1-6"/>
</dbReference>
<dbReference type="SUPFAM" id="SSF54695">
    <property type="entry name" value="POZ domain"/>
    <property type="match status" value="1"/>
</dbReference>
<evidence type="ECO:0008006" key="6">
    <source>
        <dbReference type="Google" id="ProtNLM"/>
    </source>
</evidence>
<dbReference type="EMBL" id="CM003535">
    <property type="protein sequence ID" value="RCV39114.1"/>
    <property type="molecule type" value="Genomic_DNA"/>
</dbReference>
<dbReference type="CDD" id="cd18280">
    <property type="entry name" value="BTB_POZ_BPM_plant"/>
    <property type="match status" value="1"/>
</dbReference>
<dbReference type="InterPro" id="IPR002083">
    <property type="entry name" value="MATH/TRAF_dom"/>
</dbReference>
<reference evidence="5" key="1">
    <citation type="journal article" date="2012" name="Nat. Biotechnol.">
        <title>Reference genome sequence of the model plant Setaria.</title>
        <authorList>
            <person name="Bennetzen J.L."/>
            <person name="Schmutz J."/>
            <person name="Wang H."/>
            <person name="Percifield R."/>
            <person name="Hawkins J."/>
            <person name="Pontaroli A.C."/>
            <person name="Estep M."/>
            <person name="Feng L."/>
            <person name="Vaughn J.N."/>
            <person name="Grimwood J."/>
            <person name="Jenkins J."/>
            <person name="Barry K."/>
            <person name="Lindquist E."/>
            <person name="Hellsten U."/>
            <person name="Deshpande S."/>
            <person name="Wang X."/>
            <person name="Wu X."/>
            <person name="Mitros T."/>
            <person name="Triplett J."/>
            <person name="Yang X."/>
            <person name="Ye C.Y."/>
            <person name="Mauro-Herrera M."/>
            <person name="Wang L."/>
            <person name="Li P."/>
            <person name="Sharma M."/>
            <person name="Sharma R."/>
            <person name="Ronald P.C."/>
            <person name="Panaud O."/>
            <person name="Kellogg E.A."/>
            <person name="Brutnell T.P."/>
            <person name="Doust A.N."/>
            <person name="Tuskan G.A."/>
            <person name="Rokhsar D."/>
            <person name="Devos K.M."/>
        </authorList>
    </citation>
    <scope>NUCLEOTIDE SEQUENCE [LARGE SCALE GENOMIC DNA]</scope>
    <source>
        <strain evidence="5">Yugu1</strain>
    </source>
</reference>
<protein>
    <recommendedName>
        <fullName evidence="6">BTB domain-containing protein</fullName>
    </recommendedName>
</protein>
<dbReference type="KEGG" id="sita:101777553"/>
<dbReference type="CDD" id="cd00121">
    <property type="entry name" value="MATH"/>
    <property type="match status" value="1"/>
</dbReference>
<proteinExistence type="inferred from homology"/>
<dbReference type="GO" id="GO:0016567">
    <property type="term" value="P:protein ubiquitination"/>
    <property type="evidence" value="ECO:0007669"/>
    <property type="project" value="InterPro"/>
</dbReference>
<organism evidence="5">
    <name type="scientific">Setaria italica</name>
    <name type="common">Foxtail millet</name>
    <name type="synonym">Panicum italicum</name>
    <dbReference type="NCBI Taxonomy" id="4555"/>
    <lineage>
        <taxon>Eukaryota</taxon>
        <taxon>Viridiplantae</taxon>
        <taxon>Streptophyta</taxon>
        <taxon>Embryophyta</taxon>
        <taxon>Tracheophyta</taxon>
        <taxon>Spermatophyta</taxon>
        <taxon>Magnoliopsida</taxon>
        <taxon>Liliopsida</taxon>
        <taxon>Poales</taxon>
        <taxon>Poaceae</taxon>
        <taxon>PACMAD clade</taxon>
        <taxon>Panicoideae</taxon>
        <taxon>Panicodae</taxon>
        <taxon>Paniceae</taxon>
        <taxon>Cenchrinae</taxon>
        <taxon>Setaria</taxon>
    </lineage>
</organism>
<dbReference type="PANTHER" id="PTHR26379:SF483">
    <property type="entry name" value="OS11G0619800 PROTEIN"/>
    <property type="match status" value="1"/>
</dbReference>
<dbReference type="InterPro" id="IPR056423">
    <property type="entry name" value="BACK_BPM_SPOP"/>
</dbReference>
<dbReference type="InterPro" id="IPR000210">
    <property type="entry name" value="BTB/POZ_dom"/>
</dbReference>
<dbReference type="OrthoDB" id="6359816at2759"/>
<dbReference type="PANTHER" id="PTHR26379">
    <property type="entry name" value="BTB/POZ AND MATH DOMAIN-CONTAINING PROTEIN 1"/>
    <property type="match status" value="1"/>
</dbReference>